<dbReference type="InterPro" id="IPR049513">
    <property type="entry name" value="TetR_C_40"/>
</dbReference>
<dbReference type="KEGG" id="thas:C6Y53_09875"/>
<name>A0A2S0MQ09_9RHOB</name>
<evidence type="ECO:0000256" key="2">
    <source>
        <dbReference type="PROSITE-ProRule" id="PRU00335"/>
    </source>
</evidence>
<evidence type="ECO:0000256" key="1">
    <source>
        <dbReference type="ARBA" id="ARBA00023125"/>
    </source>
</evidence>
<dbReference type="Pfam" id="PF00440">
    <property type="entry name" value="TetR_N"/>
    <property type="match status" value="1"/>
</dbReference>
<dbReference type="Proteomes" id="UP000237655">
    <property type="component" value="Chromosome"/>
</dbReference>
<dbReference type="PROSITE" id="PS50977">
    <property type="entry name" value="HTH_TETR_2"/>
    <property type="match status" value="1"/>
</dbReference>
<accession>A0A2S0MQ09</accession>
<evidence type="ECO:0000313" key="5">
    <source>
        <dbReference type="Proteomes" id="UP000237655"/>
    </source>
</evidence>
<sequence>MNAATLRIHQTAMRIFAERGGTVIGVSDLAREAGVARGTIYNNIPDPSDLFVPVCDMVAAEFRESMGLACAHMDDPAEKISASIRLSIRRVHDEPHWGRFIARYAMLEPKLGSFWAEMPAVELRRGLASGRFRFQPDQVASITATAGGGTFGAMTLVLNGHRTWRQAGDDAAEIILRGIGIEPAEARAITQNELEPLPRMTAFNAA</sequence>
<proteinExistence type="predicted"/>
<feature type="domain" description="HTH tetR-type" evidence="3">
    <location>
        <begin position="2"/>
        <end position="62"/>
    </location>
</feature>
<dbReference type="InterPro" id="IPR009057">
    <property type="entry name" value="Homeodomain-like_sf"/>
</dbReference>
<dbReference type="SUPFAM" id="SSF48498">
    <property type="entry name" value="Tetracyclin repressor-like, C-terminal domain"/>
    <property type="match status" value="1"/>
</dbReference>
<evidence type="ECO:0000259" key="3">
    <source>
        <dbReference type="PROSITE" id="PS50977"/>
    </source>
</evidence>
<dbReference type="Gene3D" id="1.10.357.10">
    <property type="entry name" value="Tetracycline Repressor, domain 2"/>
    <property type="match status" value="1"/>
</dbReference>
<dbReference type="GO" id="GO:0003677">
    <property type="term" value="F:DNA binding"/>
    <property type="evidence" value="ECO:0007669"/>
    <property type="project" value="UniProtKB-UniRule"/>
</dbReference>
<keyword evidence="1 2" id="KW-0238">DNA-binding</keyword>
<dbReference type="Pfam" id="PF21306">
    <property type="entry name" value="TetR_C_40"/>
    <property type="match status" value="1"/>
</dbReference>
<gene>
    <name evidence="4" type="ORF">C6Y53_09875</name>
</gene>
<dbReference type="InterPro" id="IPR001647">
    <property type="entry name" value="HTH_TetR"/>
</dbReference>
<reference evidence="5" key="1">
    <citation type="submission" date="2018-03" db="EMBL/GenBank/DDBJ databases">
        <title>Genomic analysis of the strain SH-1 isolated from shrimp intestine.</title>
        <authorList>
            <person name="Kim Y.-S."/>
            <person name="Kim S.-E."/>
            <person name="Kim K.-H."/>
        </authorList>
    </citation>
    <scope>NUCLEOTIDE SEQUENCE [LARGE SCALE GENOMIC DNA]</scope>
    <source>
        <strain evidence="5">SH-1</strain>
    </source>
</reference>
<dbReference type="EMBL" id="CP027665">
    <property type="protein sequence ID" value="AVO37980.1"/>
    <property type="molecule type" value="Genomic_DNA"/>
</dbReference>
<protein>
    <submittedName>
        <fullName evidence="4">TetR/AcrR family transcriptional regulator</fullName>
    </submittedName>
</protein>
<dbReference type="InterPro" id="IPR036271">
    <property type="entry name" value="Tet_transcr_reg_TetR-rel_C_sf"/>
</dbReference>
<feature type="DNA-binding region" description="H-T-H motif" evidence="2">
    <location>
        <begin position="25"/>
        <end position="44"/>
    </location>
</feature>
<organism evidence="4 5">
    <name type="scientific">Pukyongiella litopenaei</name>
    <dbReference type="NCBI Taxonomy" id="2605946"/>
    <lineage>
        <taxon>Bacteria</taxon>
        <taxon>Pseudomonadati</taxon>
        <taxon>Pseudomonadota</taxon>
        <taxon>Alphaproteobacteria</taxon>
        <taxon>Rhodobacterales</taxon>
        <taxon>Paracoccaceae</taxon>
        <taxon>Pukyongiella</taxon>
    </lineage>
</organism>
<keyword evidence="5" id="KW-1185">Reference proteome</keyword>
<evidence type="ECO:0000313" key="4">
    <source>
        <dbReference type="EMBL" id="AVO37980.1"/>
    </source>
</evidence>
<dbReference type="SUPFAM" id="SSF46689">
    <property type="entry name" value="Homeodomain-like"/>
    <property type="match status" value="1"/>
</dbReference>
<dbReference type="AlphaFoldDB" id="A0A2S0MQ09"/>